<reference evidence="3" key="2">
    <citation type="submission" date="2019-10" db="EMBL/GenBank/DDBJ databases">
        <authorList>
            <consortium name="NCBI Genome Project"/>
        </authorList>
    </citation>
    <scope>NUCLEOTIDE SEQUENCE</scope>
    <source>
        <strain evidence="3">NI907</strain>
    </source>
</reference>
<feature type="region of interest" description="Disordered" evidence="1">
    <location>
        <begin position="449"/>
        <end position="561"/>
    </location>
</feature>
<feature type="region of interest" description="Disordered" evidence="1">
    <location>
        <begin position="91"/>
        <end position="141"/>
    </location>
</feature>
<reference evidence="3" key="1">
    <citation type="journal article" date="2019" name="Mol. Biol. Evol.">
        <title>Blast fungal genomes show frequent chromosomal changes, gene gains and losses, and effector gene turnover.</title>
        <authorList>
            <person name="Gomez Luciano L.B."/>
            <person name="Jason Tsai I."/>
            <person name="Chuma I."/>
            <person name="Tosa Y."/>
            <person name="Chen Y.H."/>
            <person name="Li J.Y."/>
            <person name="Li M.Y."/>
            <person name="Jade Lu M.Y."/>
            <person name="Nakayashiki H."/>
            <person name="Li W.H."/>
        </authorList>
    </citation>
    <scope>NUCLEOTIDE SEQUENCE</scope>
    <source>
        <strain evidence="3">NI907</strain>
    </source>
</reference>
<name>A0A6P8BIT2_PYRGI</name>
<reference evidence="3" key="3">
    <citation type="submission" date="2025-08" db="UniProtKB">
        <authorList>
            <consortium name="RefSeq"/>
        </authorList>
    </citation>
    <scope>IDENTIFICATION</scope>
    <source>
        <strain evidence="3">NI907</strain>
    </source>
</reference>
<feature type="compositionally biased region" description="Polar residues" evidence="1">
    <location>
        <begin position="356"/>
        <end position="365"/>
    </location>
</feature>
<dbReference type="RefSeq" id="XP_030986971.1">
    <property type="nucleotide sequence ID" value="XM_031121210.1"/>
</dbReference>
<gene>
    <name evidence="3" type="ORF">PgNI_01135</name>
</gene>
<dbReference type="Proteomes" id="UP000515153">
    <property type="component" value="Unplaced"/>
</dbReference>
<dbReference type="AlphaFoldDB" id="A0A6P8BIT2"/>
<proteinExistence type="predicted"/>
<feature type="compositionally biased region" description="Low complexity" evidence="1">
    <location>
        <begin position="115"/>
        <end position="125"/>
    </location>
</feature>
<feature type="compositionally biased region" description="Basic and acidic residues" evidence="1">
    <location>
        <begin position="449"/>
        <end position="467"/>
    </location>
</feature>
<dbReference type="KEGG" id="pgri:PgNI_01135"/>
<evidence type="ECO:0000256" key="1">
    <source>
        <dbReference type="SAM" id="MobiDB-lite"/>
    </source>
</evidence>
<feature type="compositionally biased region" description="Low complexity" evidence="1">
    <location>
        <begin position="535"/>
        <end position="548"/>
    </location>
</feature>
<feature type="compositionally biased region" description="Polar residues" evidence="1">
    <location>
        <begin position="509"/>
        <end position="529"/>
    </location>
</feature>
<feature type="region of interest" description="Disordered" evidence="1">
    <location>
        <begin position="353"/>
        <end position="382"/>
    </location>
</feature>
<evidence type="ECO:0000313" key="2">
    <source>
        <dbReference type="Proteomes" id="UP000515153"/>
    </source>
</evidence>
<evidence type="ECO:0008006" key="4">
    <source>
        <dbReference type="Google" id="ProtNLM"/>
    </source>
</evidence>
<keyword evidence="2" id="KW-1185">Reference proteome</keyword>
<sequence length="561" mass="62881">MPIREGEAPRASDLLNIESTRLVEYLERNGCADGGFDVSNIIDLESLSTSQRSQLASRLRAAALLAEKTATSESVNISALLSRLTSIAVDQNNDGGDDNHGDKDDDGHSPAFGTSRSLPSPSRSSEGTPPPTTAEDVESASYHELLRSGSKPICTLKTFRLILKNHNVAAGSDGVLSPWLSADWDLERRGEERWTVFSRQLSRWWDFCKFQWHNRCPGSAEDGEAFTAFLEAERRIYQDIGAHEMVADSSFEETVKRLWQQKPAFQILPGEKKFAAYKGEVARRLAPYNFRQPLRLKKDPRQQRPWDTWLEYLVFEQWWSEKYDYDISVEVEDSRYNNAWSKILDQLARGAGSAQDKGSLQSDPSEGSRFGQRRQSTKGVTTTAATAAAADFNSLAAELHAVRAELDWTRQALGSFIRDTAAYQRKERAARQQRRRVQWVLAEARAWDADMSKQHQGEAKQSVKIDSRNSSAGRVRLSGKRRRGDEDDNVDDYKSLRLRPKRTKGEDNGNGSAATSRSRPTNTVLPSSVTRRLRSANSRASTSAAQQRLTREVGKDAACVM</sequence>
<accession>A0A6P8BIT2</accession>
<evidence type="ECO:0000313" key="3">
    <source>
        <dbReference type="RefSeq" id="XP_030986971.1"/>
    </source>
</evidence>
<protein>
    <recommendedName>
        <fullName evidence="4">Ankyrin 2,3/unc44</fullName>
    </recommendedName>
</protein>
<organism evidence="2 3">
    <name type="scientific">Pyricularia grisea</name>
    <name type="common">Crabgrass-specific blast fungus</name>
    <name type="synonym">Magnaporthe grisea</name>
    <dbReference type="NCBI Taxonomy" id="148305"/>
    <lineage>
        <taxon>Eukaryota</taxon>
        <taxon>Fungi</taxon>
        <taxon>Dikarya</taxon>
        <taxon>Ascomycota</taxon>
        <taxon>Pezizomycotina</taxon>
        <taxon>Sordariomycetes</taxon>
        <taxon>Sordariomycetidae</taxon>
        <taxon>Magnaporthales</taxon>
        <taxon>Pyriculariaceae</taxon>
        <taxon>Pyricularia</taxon>
    </lineage>
</organism>
<feature type="compositionally biased region" description="Basic and acidic residues" evidence="1">
    <location>
        <begin position="97"/>
        <end position="108"/>
    </location>
</feature>
<dbReference type="GeneID" id="41956124"/>